<proteinExistence type="predicted"/>
<dbReference type="Proteomes" id="UP000276834">
    <property type="component" value="Unassembled WGS sequence"/>
</dbReference>
<gene>
    <name evidence="1" type="ORF">DV515_00003009</name>
</gene>
<evidence type="ECO:0000313" key="1">
    <source>
        <dbReference type="EMBL" id="RLW09346.1"/>
    </source>
</evidence>
<protein>
    <submittedName>
        <fullName evidence="1">Uncharacterized protein</fullName>
    </submittedName>
</protein>
<dbReference type="EMBL" id="QUSF01000005">
    <property type="protein sequence ID" value="RLW09346.1"/>
    <property type="molecule type" value="Genomic_DNA"/>
</dbReference>
<sequence>MASGIITSEPAMACGTDMDVGQTNAAGRHGRLKTNLCLLQYEERPQANTAAGEGQQRKNDIMKPKRESKHQASAMCRSTTAPGQTFLFVTLISVLFAQQAFIGKAFKHRMEQCWCQSQCHRQNLFGCMPSLAQLLETQRFASGQGVHRHRTVTLALRTQKRGGWEVSAPPRFNILRSKKNP</sequence>
<name>A0A3L8SWD4_CHLGU</name>
<keyword evidence="2" id="KW-1185">Reference proteome</keyword>
<comment type="caution">
    <text evidence="1">The sequence shown here is derived from an EMBL/GenBank/DDBJ whole genome shotgun (WGS) entry which is preliminary data.</text>
</comment>
<reference evidence="1 2" key="1">
    <citation type="journal article" date="2018" name="Proc. R. Soc. B">
        <title>A non-coding region near Follistatin controls head colour polymorphism in the Gouldian finch.</title>
        <authorList>
            <person name="Toomey M.B."/>
            <person name="Marques C.I."/>
            <person name="Andrade P."/>
            <person name="Araujo P.M."/>
            <person name="Sabatino S."/>
            <person name="Gazda M.A."/>
            <person name="Afonso S."/>
            <person name="Lopes R.J."/>
            <person name="Corbo J.C."/>
            <person name="Carneiro M."/>
        </authorList>
    </citation>
    <scope>NUCLEOTIDE SEQUENCE [LARGE SCALE GENOMIC DNA]</scope>
    <source>
        <strain evidence="1">Red01</strain>
        <tissue evidence="1">Muscle</tissue>
    </source>
</reference>
<accession>A0A3L8SWD4</accession>
<evidence type="ECO:0000313" key="2">
    <source>
        <dbReference type="Proteomes" id="UP000276834"/>
    </source>
</evidence>
<organism evidence="1 2">
    <name type="scientific">Chloebia gouldiae</name>
    <name type="common">Gouldian finch</name>
    <name type="synonym">Erythrura gouldiae</name>
    <dbReference type="NCBI Taxonomy" id="44316"/>
    <lineage>
        <taxon>Eukaryota</taxon>
        <taxon>Metazoa</taxon>
        <taxon>Chordata</taxon>
        <taxon>Craniata</taxon>
        <taxon>Vertebrata</taxon>
        <taxon>Euteleostomi</taxon>
        <taxon>Archelosauria</taxon>
        <taxon>Archosauria</taxon>
        <taxon>Dinosauria</taxon>
        <taxon>Saurischia</taxon>
        <taxon>Theropoda</taxon>
        <taxon>Coelurosauria</taxon>
        <taxon>Aves</taxon>
        <taxon>Neognathae</taxon>
        <taxon>Neoaves</taxon>
        <taxon>Telluraves</taxon>
        <taxon>Australaves</taxon>
        <taxon>Passeriformes</taxon>
        <taxon>Passeroidea</taxon>
        <taxon>Passeridae</taxon>
        <taxon>Chloebia</taxon>
    </lineage>
</organism>
<dbReference type="AlphaFoldDB" id="A0A3L8SWD4"/>